<evidence type="ECO:0000313" key="1">
    <source>
        <dbReference type="EMBL" id="KAB2928253.1"/>
    </source>
</evidence>
<dbReference type="Proteomes" id="UP000460298">
    <property type="component" value="Unassembled WGS sequence"/>
</dbReference>
<evidence type="ECO:0008006" key="3">
    <source>
        <dbReference type="Google" id="ProtNLM"/>
    </source>
</evidence>
<reference evidence="1 2" key="1">
    <citation type="submission" date="2019-10" db="EMBL/GenBank/DDBJ databases">
        <title>Extracellular Electron Transfer in a Candidatus Methanoperedens spp. Enrichment Culture.</title>
        <authorList>
            <person name="Berger S."/>
            <person name="Rangel Shaw D."/>
            <person name="Berben T."/>
            <person name="In 'T Zandt M."/>
            <person name="Frank J."/>
            <person name="Reimann J."/>
            <person name="Jetten M.S.M."/>
            <person name="Welte C.U."/>
        </authorList>
    </citation>
    <scope>NUCLEOTIDE SEQUENCE [LARGE SCALE GENOMIC DNA]</scope>
    <source>
        <strain evidence="1">SB12</strain>
    </source>
</reference>
<gene>
    <name evidence="1" type="ORF">F9K24_22115</name>
</gene>
<dbReference type="AlphaFoldDB" id="A0A833GXN4"/>
<dbReference type="EMBL" id="WBUI01000054">
    <property type="protein sequence ID" value="KAB2928253.1"/>
    <property type="molecule type" value="Genomic_DNA"/>
</dbReference>
<sequence length="193" mass="21504">MKNQYSSTFIKWLLPCLYWFVLSCDTASTINGIVVEQIGLRDGMEFSSGGFALNSGYRVLPGAKVFIADVTDDIPWLLEKADATTPVLWRESAEAMKSINFVDMAYEFTAIADKDGCFNLTTSVPAIRKRIFAIKVTHPALDRDFHMLFFLRDSGGQVFVILKRDNSGGGISGEIPLNRLPVLGGRCYLYLNE</sequence>
<dbReference type="PROSITE" id="PS51257">
    <property type="entry name" value="PROKAR_LIPOPROTEIN"/>
    <property type="match status" value="1"/>
</dbReference>
<proteinExistence type="predicted"/>
<name>A0A833GXN4_9LEPT</name>
<comment type="caution">
    <text evidence="1">The sequence shown here is derived from an EMBL/GenBank/DDBJ whole genome shotgun (WGS) entry which is preliminary data.</text>
</comment>
<organism evidence="1 2">
    <name type="scientific">Leptonema illini</name>
    <dbReference type="NCBI Taxonomy" id="183"/>
    <lineage>
        <taxon>Bacteria</taxon>
        <taxon>Pseudomonadati</taxon>
        <taxon>Spirochaetota</taxon>
        <taxon>Spirochaetia</taxon>
        <taxon>Leptospirales</taxon>
        <taxon>Leptospiraceae</taxon>
        <taxon>Leptonema</taxon>
    </lineage>
</organism>
<accession>A0A833GXN4</accession>
<evidence type="ECO:0000313" key="2">
    <source>
        <dbReference type="Proteomes" id="UP000460298"/>
    </source>
</evidence>
<protein>
    <recommendedName>
        <fullName evidence="3">Lipoprotein</fullName>
    </recommendedName>
</protein>